<evidence type="ECO:0000256" key="1">
    <source>
        <dbReference type="SAM" id="MobiDB-lite"/>
    </source>
</evidence>
<evidence type="ECO:0000259" key="3">
    <source>
        <dbReference type="Pfam" id="PF20684"/>
    </source>
</evidence>
<feature type="compositionally biased region" description="Polar residues" evidence="1">
    <location>
        <begin position="327"/>
        <end position="343"/>
    </location>
</feature>
<evidence type="ECO:0000313" key="5">
    <source>
        <dbReference type="Proteomes" id="UP000756921"/>
    </source>
</evidence>
<comment type="caution">
    <text evidence="4">The sequence shown here is derived from an EMBL/GenBank/DDBJ whole genome shotgun (WGS) entry which is preliminary data.</text>
</comment>
<feature type="transmembrane region" description="Helical" evidence="2">
    <location>
        <begin position="204"/>
        <end position="226"/>
    </location>
</feature>
<keyword evidence="5" id="KW-1185">Reference proteome</keyword>
<protein>
    <recommendedName>
        <fullName evidence="3">Rhodopsin domain-containing protein</fullName>
    </recommendedName>
</protein>
<reference evidence="4" key="1">
    <citation type="journal article" date="2020" name="Mol. Plant Microbe Interact.">
        <title>Genome Sequence of the Biocontrol Agent Coniothyrium minitans strain Conio (IMI 134523).</title>
        <authorList>
            <person name="Patel D."/>
            <person name="Shittu T.A."/>
            <person name="Baroncelli R."/>
            <person name="Muthumeenakshi S."/>
            <person name="Osborne T.H."/>
            <person name="Janganan T.K."/>
            <person name="Sreenivasaprasad S."/>
        </authorList>
    </citation>
    <scope>NUCLEOTIDE SEQUENCE</scope>
    <source>
        <strain evidence="4">Conio</strain>
    </source>
</reference>
<keyword evidence="2" id="KW-0812">Transmembrane</keyword>
<feature type="transmembrane region" description="Helical" evidence="2">
    <location>
        <begin position="31"/>
        <end position="53"/>
    </location>
</feature>
<feature type="transmembrane region" description="Helical" evidence="2">
    <location>
        <begin position="142"/>
        <end position="161"/>
    </location>
</feature>
<feature type="compositionally biased region" description="Low complexity" evidence="1">
    <location>
        <begin position="383"/>
        <end position="393"/>
    </location>
</feature>
<sequence>MSTAGAPVSTRLPSNVSPPPEVISYDNQSGVIAIITGFSLSLILLSACMKLYARKYFRAFWHDDITFALAVQGFAIVQGSVVFFQIHDGLGVIFANLAWDQKMTIRKAGVAAELFYIVIIFLSKACCALFFLWLAPDQQHKAVAWLLVGASAVWVVTSLFVEGFRCPLGDEWPLYWQQCTAFVGSKAWIERENSSANVIQFARWVYIGVFDMVIELALFATSFHLIWNRRIRLSSRLAIIGAFACRLPYVAQESMSAQPSDYPSNILLTILRLLFLNMSLTPENSAYWKSRVACTTQIAIGWSIFSCVIPYLRPLITAYERDGLSSKHGSNCKVSHPSSNSSKMEPRPPQRQPSFHHPDLVHTVGFHLSNQAGLSDGDDITRVSRSSGRSSGGIQKTVEVELKDHEPAGQSSTQTKEDTAAAAVAG</sequence>
<proteinExistence type="predicted"/>
<evidence type="ECO:0000313" key="4">
    <source>
        <dbReference type="EMBL" id="KAF9741967.1"/>
    </source>
</evidence>
<dbReference type="PANTHER" id="PTHR39614:SF2">
    <property type="entry name" value="INTEGRAL MEMBRANE PROTEIN"/>
    <property type="match status" value="1"/>
</dbReference>
<feature type="domain" description="Rhodopsin" evidence="3">
    <location>
        <begin position="50"/>
        <end position="317"/>
    </location>
</feature>
<name>A0A9P6KWY2_9PLEO</name>
<dbReference type="OrthoDB" id="3918601at2759"/>
<keyword evidence="2" id="KW-1133">Transmembrane helix</keyword>
<feature type="region of interest" description="Disordered" evidence="1">
    <location>
        <begin position="372"/>
        <end position="426"/>
    </location>
</feature>
<dbReference type="Proteomes" id="UP000756921">
    <property type="component" value="Unassembled WGS sequence"/>
</dbReference>
<feature type="transmembrane region" description="Helical" evidence="2">
    <location>
        <begin position="114"/>
        <end position="135"/>
    </location>
</feature>
<organism evidence="4 5">
    <name type="scientific">Paraphaeosphaeria minitans</name>
    <dbReference type="NCBI Taxonomy" id="565426"/>
    <lineage>
        <taxon>Eukaryota</taxon>
        <taxon>Fungi</taxon>
        <taxon>Dikarya</taxon>
        <taxon>Ascomycota</taxon>
        <taxon>Pezizomycotina</taxon>
        <taxon>Dothideomycetes</taxon>
        <taxon>Pleosporomycetidae</taxon>
        <taxon>Pleosporales</taxon>
        <taxon>Massarineae</taxon>
        <taxon>Didymosphaeriaceae</taxon>
        <taxon>Paraphaeosphaeria</taxon>
    </lineage>
</organism>
<dbReference type="Pfam" id="PF20684">
    <property type="entry name" value="Fung_rhodopsin"/>
    <property type="match status" value="1"/>
</dbReference>
<gene>
    <name evidence="4" type="ORF">PMIN01_01506</name>
</gene>
<keyword evidence="2" id="KW-0472">Membrane</keyword>
<dbReference type="AlphaFoldDB" id="A0A9P6KWY2"/>
<feature type="region of interest" description="Disordered" evidence="1">
    <location>
        <begin position="324"/>
        <end position="358"/>
    </location>
</feature>
<feature type="transmembrane region" description="Helical" evidence="2">
    <location>
        <begin position="65"/>
        <end position="86"/>
    </location>
</feature>
<evidence type="ECO:0000256" key="2">
    <source>
        <dbReference type="SAM" id="Phobius"/>
    </source>
</evidence>
<accession>A0A9P6KWY2</accession>
<dbReference type="InterPro" id="IPR049326">
    <property type="entry name" value="Rhodopsin_dom_fungi"/>
</dbReference>
<dbReference type="PANTHER" id="PTHR39614">
    <property type="entry name" value="INTEGRAL MEMBRANE PROTEIN"/>
    <property type="match status" value="1"/>
</dbReference>
<feature type="compositionally biased region" description="Basic and acidic residues" evidence="1">
    <location>
        <begin position="398"/>
        <end position="407"/>
    </location>
</feature>
<dbReference type="EMBL" id="WJXW01000001">
    <property type="protein sequence ID" value="KAF9741967.1"/>
    <property type="molecule type" value="Genomic_DNA"/>
</dbReference>